<dbReference type="InterPro" id="IPR027266">
    <property type="entry name" value="TrmE/GcvT-like"/>
</dbReference>
<comment type="similarity">
    <text evidence="1">Belongs to the GcvT family.</text>
</comment>
<dbReference type="InterPro" id="IPR006277">
    <property type="entry name" value="Sarcosine_oxidase_asu"/>
</dbReference>
<dbReference type="NCBIfam" id="TIGR01372">
    <property type="entry name" value="soxA"/>
    <property type="match status" value="1"/>
</dbReference>
<dbReference type="InterPro" id="IPR028896">
    <property type="entry name" value="GcvT/YgfZ/DmdA"/>
</dbReference>
<evidence type="ECO:0000259" key="4">
    <source>
        <dbReference type="Pfam" id="PF07992"/>
    </source>
</evidence>
<evidence type="ECO:0000256" key="2">
    <source>
        <dbReference type="ARBA" id="ARBA00023002"/>
    </source>
</evidence>
<dbReference type="PIRSF" id="PIRSF037980">
    <property type="entry name" value="SoxA"/>
    <property type="match status" value="1"/>
</dbReference>
<dbReference type="STRING" id="667676.SAMN05192539_103522"/>
<evidence type="ECO:0000259" key="3">
    <source>
        <dbReference type="Pfam" id="PF01571"/>
    </source>
</evidence>
<dbReference type="EMBL" id="FNYE01000035">
    <property type="protein sequence ID" value="SEK05458.1"/>
    <property type="molecule type" value="Genomic_DNA"/>
</dbReference>
<evidence type="ECO:0000313" key="8">
    <source>
        <dbReference type="Proteomes" id="UP000198866"/>
    </source>
</evidence>
<name>A0A1H7DV86_9BURK</name>
<dbReference type="Proteomes" id="UP000198866">
    <property type="component" value="Unassembled WGS sequence"/>
</dbReference>
<dbReference type="Pfam" id="PF17806">
    <property type="entry name" value="SO_alpha_A3"/>
    <property type="match status" value="1"/>
</dbReference>
<accession>A0A1H7DV86</accession>
<evidence type="ECO:0000256" key="1">
    <source>
        <dbReference type="ARBA" id="ARBA00008609"/>
    </source>
</evidence>
<dbReference type="GO" id="GO:0046653">
    <property type="term" value="P:tetrahydrofolate metabolic process"/>
    <property type="evidence" value="ECO:0007669"/>
    <property type="project" value="InterPro"/>
</dbReference>
<dbReference type="Gene3D" id="3.30.1360.120">
    <property type="entry name" value="Probable tRNA modification gtpase trme, domain 1"/>
    <property type="match status" value="1"/>
</dbReference>
<sequence>MSAQAFRQTAGGLIDRQAELNFTFDGRRYRGYAGDTLASALLANGVQVIGRSFKYHRPRGIVSAGAEEPNALVALGSGARTEPNTRATMVELFDGLVANSQNGWPSVRFDLMAVNNLLSPVLSAGFYYKTFMWPGGAWEWYEKHIRRAAGMGRATHHADPDHYETVNAFCDVLVVGAGPAGLAAASTAARAGLRVTVVDEHPQFGGALRFERDQLGKESTSRWVERMVADLSSRPNVTLLARTTAFGYFDGNTVGLLEAVANHRPAPLPHEPRQRVWLMRAQKVVLATGAIERPQVFANNDLPGIMLAGAVREYCNAYAVVPGRRVVVATNNDSAYRTARDLADAGVQVIAVVDGRDHAASPLIEEVERRGIEIIRGHVVAQAEGGRALRAVRLAPVASANVHAQRTRRIACDLLAVSGGWTPVIHLQSQRGTKAVFNAELDTFVAGPDTSDCVCAGAIRGAATTVDAIAGGLRAGHEVAGQLGQKPADALALIEQLPRADAHSPLLPLHLMKGAGAFKGKAFIDLQTDVTDADVALAHREGFVSVEHLKRYTTLGMGTDQGKTSNLNGMATMAGHRQASLPAVGTTTFRPPYTPVALGALGGAAVGQHFRPVRRTPMHEWHVARGAHMAEVGLWMRPWYYPSSGADVDAAYVYEMKSVRSGVGIVDVSTLGKIDVQGPDAAEFLDRVYVNGWQKLAVGKARYGVMLRDDGFVFDDGTTTRLAEHHFFMTTTTANAAAVMSRLEFLLETAWPELRVHVTSVTDQWGAMAVAGPRSRALLAQVLGGDLSNDALPYMGCALAQFEDVTVRVHRISFSGELAYEVYCPAGDAARLWDRLYTAGQPHGVIAYGTEAMGALRVEKGHAAGPELDGRTTLDDLGLGRMAKAKPFAGSVLRQRADLIRADRPVLMGLQPENPQERLRPGCIVFPEDGPLKGHGIGHVTSTTYSPTLGRYLALGLVEQGRQREGQRLRAVYPLKGETVTVRVVNPIFIDPEGERLRA</sequence>
<dbReference type="InterPro" id="IPR042204">
    <property type="entry name" value="2Fe-2S-bd_N"/>
</dbReference>
<dbReference type="SUPFAM" id="SSF101790">
    <property type="entry name" value="Aminomethyltransferase beta-barrel domain"/>
    <property type="match status" value="1"/>
</dbReference>
<dbReference type="PRINTS" id="PR00368">
    <property type="entry name" value="FADPNR"/>
</dbReference>
<dbReference type="Gene3D" id="3.10.20.440">
    <property type="entry name" value="2Fe-2S iron-sulphur cluster binding domain, sarcosine oxidase, alpha subunit, N-terminal domain"/>
    <property type="match status" value="1"/>
</dbReference>
<dbReference type="InterPro" id="IPR006222">
    <property type="entry name" value="GCVT_N"/>
</dbReference>
<protein>
    <submittedName>
        <fullName evidence="7">N-methylglutamate dehydrogenase subunit C</fullName>
    </submittedName>
</protein>
<feature type="domain" description="FAD/NAD(P)-binding" evidence="4">
    <location>
        <begin position="171"/>
        <end position="432"/>
    </location>
</feature>
<proteinExistence type="inferred from homology"/>
<dbReference type="Pfam" id="PF01571">
    <property type="entry name" value="GCV_T"/>
    <property type="match status" value="1"/>
</dbReference>
<feature type="domain" description="SoxA A3" evidence="6">
    <location>
        <begin position="519"/>
        <end position="602"/>
    </location>
</feature>
<dbReference type="PANTHER" id="PTHR43757:SF2">
    <property type="entry name" value="AMINOMETHYLTRANSFERASE, MITOCHONDRIAL"/>
    <property type="match status" value="1"/>
</dbReference>
<dbReference type="InterPro" id="IPR041117">
    <property type="entry name" value="SoxA_A3"/>
</dbReference>
<dbReference type="InterPro" id="IPR029043">
    <property type="entry name" value="GcvT/YgfZ_C"/>
</dbReference>
<dbReference type="Gene3D" id="3.40.50.720">
    <property type="entry name" value="NAD(P)-binding Rossmann-like Domain"/>
    <property type="match status" value="1"/>
</dbReference>
<dbReference type="Pfam" id="PF07992">
    <property type="entry name" value="Pyr_redox_2"/>
    <property type="match status" value="1"/>
</dbReference>
<keyword evidence="8" id="KW-1185">Reference proteome</keyword>
<evidence type="ECO:0000259" key="6">
    <source>
        <dbReference type="Pfam" id="PF17806"/>
    </source>
</evidence>
<dbReference type="Pfam" id="PF08669">
    <property type="entry name" value="GCV_T_C"/>
    <property type="match status" value="1"/>
</dbReference>
<gene>
    <name evidence="7" type="ORF">SAMN05192539_103522</name>
</gene>
<organism evidence="7 8">
    <name type="scientific">Paraburkholderia diazotrophica</name>
    <dbReference type="NCBI Taxonomy" id="667676"/>
    <lineage>
        <taxon>Bacteria</taxon>
        <taxon>Pseudomonadati</taxon>
        <taxon>Pseudomonadota</taxon>
        <taxon>Betaproteobacteria</taxon>
        <taxon>Burkholderiales</taxon>
        <taxon>Burkholderiaceae</taxon>
        <taxon>Paraburkholderia</taxon>
    </lineage>
</organism>
<dbReference type="Pfam" id="PF13510">
    <property type="entry name" value="Fer2_4"/>
    <property type="match status" value="1"/>
</dbReference>
<dbReference type="GO" id="GO:0008115">
    <property type="term" value="F:sarcosine oxidase activity"/>
    <property type="evidence" value="ECO:0007669"/>
    <property type="project" value="InterPro"/>
</dbReference>
<dbReference type="PRINTS" id="PR00469">
    <property type="entry name" value="PNDRDTASEII"/>
</dbReference>
<feature type="domain" description="Aminomethyltransferase C-terminal" evidence="5">
    <location>
        <begin position="907"/>
        <end position="991"/>
    </location>
</feature>
<dbReference type="InterPro" id="IPR041854">
    <property type="entry name" value="BFD-like_2Fe2S-bd_dom_sf"/>
</dbReference>
<dbReference type="SUPFAM" id="SSF51905">
    <property type="entry name" value="FAD/NAD(P)-binding domain"/>
    <property type="match status" value="1"/>
</dbReference>
<evidence type="ECO:0000259" key="5">
    <source>
        <dbReference type="Pfam" id="PF08669"/>
    </source>
</evidence>
<dbReference type="PANTHER" id="PTHR43757">
    <property type="entry name" value="AMINOMETHYLTRANSFERASE"/>
    <property type="match status" value="1"/>
</dbReference>
<dbReference type="AlphaFoldDB" id="A0A1H7DV86"/>
<evidence type="ECO:0000313" key="7">
    <source>
        <dbReference type="EMBL" id="SEK05458.1"/>
    </source>
</evidence>
<reference evidence="8" key="1">
    <citation type="submission" date="2016-10" db="EMBL/GenBank/DDBJ databases">
        <authorList>
            <person name="Varghese N."/>
            <person name="Submissions S."/>
        </authorList>
    </citation>
    <scope>NUCLEOTIDE SEQUENCE [LARGE SCALE GENOMIC DNA]</scope>
    <source>
        <strain evidence="8">LMG 26031</strain>
    </source>
</reference>
<dbReference type="OrthoDB" id="5287468at2"/>
<dbReference type="Gene3D" id="1.10.10.1100">
    <property type="entry name" value="BFD-like [2Fe-2S]-binding domain"/>
    <property type="match status" value="1"/>
</dbReference>
<dbReference type="InterPro" id="IPR023753">
    <property type="entry name" value="FAD/NAD-binding_dom"/>
</dbReference>
<dbReference type="RefSeq" id="WP_090872160.1">
    <property type="nucleotide sequence ID" value="NZ_FNYE01000035.1"/>
</dbReference>
<dbReference type="Gene3D" id="3.50.50.60">
    <property type="entry name" value="FAD/NAD(P)-binding domain"/>
    <property type="match status" value="1"/>
</dbReference>
<keyword evidence="2" id="KW-0560">Oxidoreductase</keyword>
<feature type="domain" description="GCVT N-terminal" evidence="3">
    <location>
        <begin position="618"/>
        <end position="885"/>
    </location>
</feature>
<dbReference type="InterPro" id="IPR036188">
    <property type="entry name" value="FAD/NAD-bd_sf"/>
</dbReference>
<dbReference type="InterPro" id="IPR013977">
    <property type="entry name" value="GcvT_C"/>
</dbReference>
<dbReference type="SUPFAM" id="SSF103025">
    <property type="entry name" value="Folate-binding domain"/>
    <property type="match status" value="1"/>
</dbReference>